<sequence>MKFVPRRDLWLSIVIWASAILLLASGVTPLFVTGAGIIGGSIIFLVSFALSFLLLWVWYKIYYVLDDSGLFIRNAPFSRKIPYENIVNVKPVKSWLSSAATSSRRLEVYYGNYDSIHISPLEEERFLNELLRRCPQLKSLY</sequence>
<feature type="transmembrane region" description="Helical" evidence="1">
    <location>
        <begin position="37"/>
        <end position="59"/>
    </location>
</feature>
<dbReference type="Pfam" id="PF06713">
    <property type="entry name" value="bPH_4"/>
    <property type="match status" value="1"/>
</dbReference>
<gene>
    <name evidence="3" type="primary">yyaB</name>
    <name evidence="3" type="ORF">GCM10010918_04800</name>
</gene>
<dbReference type="AlphaFoldDB" id="A0A917GRW4"/>
<feature type="domain" description="Uncharacterized protein YyaB-like PH" evidence="2">
    <location>
        <begin position="62"/>
        <end position="134"/>
    </location>
</feature>
<dbReference type="EMBL" id="BMHY01000001">
    <property type="protein sequence ID" value="GGG54979.1"/>
    <property type="molecule type" value="Genomic_DNA"/>
</dbReference>
<keyword evidence="1" id="KW-0812">Transmembrane</keyword>
<evidence type="ECO:0000313" key="3">
    <source>
        <dbReference type="EMBL" id="GGG54979.1"/>
    </source>
</evidence>
<keyword evidence="1" id="KW-1133">Transmembrane helix</keyword>
<dbReference type="InterPro" id="IPR009589">
    <property type="entry name" value="PH_YyaB-like"/>
</dbReference>
<keyword evidence="4" id="KW-1185">Reference proteome</keyword>
<dbReference type="Proteomes" id="UP000600247">
    <property type="component" value="Unassembled WGS sequence"/>
</dbReference>
<proteinExistence type="predicted"/>
<evidence type="ECO:0000259" key="2">
    <source>
        <dbReference type="Pfam" id="PF06713"/>
    </source>
</evidence>
<reference evidence="3 4" key="1">
    <citation type="journal article" date="2014" name="Int. J. Syst. Evol. Microbiol.">
        <title>Complete genome sequence of Corynebacterium casei LMG S-19264T (=DSM 44701T), isolated from a smear-ripened cheese.</title>
        <authorList>
            <consortium name="US DOE Joint Genome Institute (JGI-PGF)"/>
            <person name="Walter F."/>
            <person name="Albersmeier A."/>
            <person name="Kalinowski J."/>
            <person name="Ruckert C."/>
        </authorList>
    </citation>
    <scope>NUCLEOTIDE SEQUENCE [LARGE SCALE GENOMIC DNA]</scope>
    <source>
        <strain evidence="3 4">CGMCC 1.15286</strain>
    </source>
</reference>
<dbReference type="GO" id="GO:0030153">
    <property type="term" value="P:bacteriocin immunity"/>
    <property type="evidence" value="ECO:0007669"/>
    <property type="project" value="InterPro"/>
</dbReference>
<organism evidence="3 4">
    <name type="scientific">Paenibacillus radicis</name>
    <name type="common">ex Gao et al. 2016</name>
    <dbReference type="NCBI Taxonomy" id="1737354"/>
    <lineage>
        <taxon>Bacteria</taxon>
        <taxon>Bacillati</taxon>
        <taxon>Bacillota</taxon>
        <taxon>Bacilli</taxon>
        <taxon>Bacillales</taxon>
        <taxon>Paenibacillaceae</taxon>
        <taxon>Paenibacillus</taxon>
    </lineage>
</organism>
<dbReference type="RefSeq" id="WP_188887329.1">
    <property type="nucleotide sequence ID" value="NZ_BMHY01000001.1"/>
</dbReference>
<protein>
    <recommendedName>
        <fullName evidence="2">Uncharacterized protein YyaB-like PH domain-containing protein</fullName>
    </recommendedName>
</protein>
<feature type="transmembrane region" description="Helical" evidence="1">
    <location>
        <begin position="9"/>
        <end position="31"/>
    </location>
</feature>
<keyword evidence="1" id="KW-0472">Membrane</keyword>
<evidence type="ECO:0000256" key="1">
    <source>
        <dbReference type="SAM" id="Phobius"/>
    </source>
</evidence>
<evidence type="ECO:0000313" key="4">
    <source>
        <dbReference type="Proteomes" id="UP000600247"/>
    </source>
</evidence>
<comment type="caution">
    <text evidence="3">The sequence shown here is derived from an EMBL/GenBank/DDBJ whole genome shotgun (WGS) entry which is preliminary data.</text>
</comment>
<name>A0A917GRW4_9BACL</name>
<accession>A0A917GRW4</accession>